<feature type="domain" description="Enoyl reductase (ER)" evidence="3">
    <location>
        <begin position="21"/>
        <end position="322"/>
    </location>
</feature>
<evidence type="ECO:0000259" key="3">
    <source>
        <dbReference type="SMART" id="SM00829"/>
    </source>
</evidence>
<keyword evidence="2" id="KW-0560">Oxidoreductase</keyword>
<proteinExistence type="predicted"/>
<dbReference type="InterPro" id="IPR020843">
    <property type="entry name" value="ER"/>
</dbReference>
<evidence type="ECO:0000313" key="4">
    <source>
        <dbReference type="EMBL" id="BBZ35922.1"/>
    </source>
</evidence>
<sequence>MSDHAAKLGVMPKVVVAERYGGPEVLALHDVPLPKVANGQVVVDVHAAGTNPIDYKLYSGQMGNDPAALPMPVGMEAAGVIAEAPPYAEGYTGPLKVGDEVIVTGIRGAYAERVVADAEQIGHKPATLTAEEASGLLLAGGTAWHLLTRTDVKAGDIVLVHGASGGVGQMAVQLATARGARVIGTASAARHDQLRHYGAEPVEYGPGLADRVRALLAPGEQVTVALDLVGTDEALDSSVELVADRDRIATIAGFGRAPELGIAALSGADGGQEIRDSSRPELIKLAAAGQVRVIVDKVFGLAEAADAHRYLQTGHARGKVVLVP</sequence>
<keyword evidence="5" id="KW-1185">Reference proteome</keyword>
<organism evidence="4 5">
    <name type="scientific">Mycolicibacterium confluentis</name>
    <dbReference type="NCBI Taxonomy" id="28047"/>
    <lineage>
        <taxon>Bacteria</taxon>
        <taxon>Bacillati</taxon>
        <taxon>Actinomycetota</taxon>
        <taxon>Actinomycetes</taxon>
        <taxon>Mycobacteriales</taxon>
        <taxon>Mycobacteriaceae</taxon>
        <taxon>Mycolicibacterium</taxon>
    </lineage>
</organism>
<dbReference type="InterPro" id="IPR036291">
    <property type="entry name" value="NAD(P)-bd_dom_sf"/>
</dbReference>
<dbReference type="AlphaFoldDB" id="A0A7I7Y4F8"/>
<evidence type="ECO:0000256" key="2">
    <source>
        <dbReference type="ARBA" id="ARBA00023002"/>
    </source>
</evidence>
<reference evidence="4" key="2">
    <citation type="submission" date="2020-02" db="EMBL/GenBank/DDBJ databases">
        <authorList>
            <person name="Matsumoto Y."/>
            <person name="Motooka D."/>
            <person name="Nakamura S."/>
        </authorList>
    </citation>
    <scope>NUCLEOTIDE SEQUENCE</scope>
    <source>
        <strain evidence="4">JCM 13671</strain>
    </source>
</reference>
<dbReference type="InterPro" id="IPR013154">
    <property type="entry name" value="ADH-like_N"/>
</dbReference>
<dbReference type="GO" id="GO:0070402">
    <property type="term" value="F:NADPH binding"/>
    <property type="evidence" value="ECO:0007669"/>
    <property type="project" value="TreeGrafter"/>
</dbReference>
<dbReference type="SUPFAM" id="SSF50129">
    <property type="entry name" value="GroES-like"/>
    <property type="match status" value="1"/>
</dbReference>
<dbReference type="EMBL" id="AP022612">
    <property type="protein sequence ID" value="BBZ35922.1"/>
    <property type="molecule type" value="Genomic_DNA"/>
</dbReference>
<dbReference type="PANTHER" id="PTHR48106">
    <property type="entry name" value="QUINONE OXIDOREDUCTASE PIG3-RELATED"/>
    <property type="match status" value="1"/>
</dbReference>
<name>A0A7I7Y4F8_9MYCO</name>
<keyword evidence="1" id="KW-0521">NADP</keyword>
<dbReference type="Gene3D" id="3.40.50.720">
    <property type="entry name" value="NAD(P)-binding Rossmann-like Domain"/>
    <property type="match status" value="1"/>
</dbReference>
<evidence type="ECO:0000256" key="1">
    <source>
        <dbReference type="ARBA" id="ARBA00022857"/>
    </source>
</evidence>
<dbReference type="CDD" id="cd05289">
    <property type="entry name" value="MDR_like_2"/>
    <property type="match status" value="1"/>
</dbReference>
<dbReference type="Pfam" id="PF08240">
    <property type="entry name" value="ADH_N"/>
    <property type="match status" value="1"/>
</dbReference>
<dbReference type="Pfam" id="PF13602">
    <property type="entry name" value="ADH_zinc_N_2"/>
    <property type="match status" value="1"/>
</dbReference>
<gene>
    <name evidence="4" type="ORF">MCNF_45270</name>
</gene>
<protein>
    <submittedName>
        <fullName evidence="4">Putative oxidoreductase</fullName>
    </submittedName>
</protein>
<dbReference type="InterPro" id="IPR011032">
    <property type="entry name" value="GroES-like_sf"/>
</dbReference>
<reference evidence="4" key="1">
    <citation type="journal article" date="2019" name="Emerg. Microbes Infect.">
        <title>Comprehensive subspecies identification of 175 nontuberculous mycobacteria species based on 7547 genomic profiles.</title>
        <authorList>
            <person name="Matsumoto Y."/>
            <person name="Kinjo T."/>
            <person name="Motooka D."/>
            <person name="Nabeya D."/>
            <person name="Jung N."/>
            <person name="Uechi K."/>
            <person name="Horii T."/>
            <person name="Iida T."/>
            <person name="Fujita J."/>
            <person name="Nakamura S."/>
        </authorList>
    </citation>
    <scope>NUCLEOTIDE SEQUENCE [LARGE SCALE GENOMIC DNA]</scope>
    <source>
        <strain evidence="4">JCM 13671</strain>
    </source>
</reference>
<dbReference type="Gene3D" id="3.90.180.10">
    <property type="entry name" value="Medium-chain alcohol dehydrogenases, catalytic domain"/>
    <property type="match status" value="1"/>
</dbReference>
<accession>A0A7I7Y4F8</accession>
<dbReference type="Proteomes" id="UP000466931">
    <property type="component" value="Chromosome"/>
</dbReference>
<dbReference type="SUPFAM" id="SSF51735">
    <property type="entry name" value="NAD(P)-binding Rossmann-fold domains"/>
    <property type="match status" value="1"/>
</dbReference>
<dbReference type="GO" id="GO:0016651">
    <property type="term" value="F:oxidoreductase activity, acting on NAD(P)H"/>
    <property type="evidence" value="ECO:0007669"/>
    <property type="project" value="TreeGrafter"/>
</dbReference>
<evidence type="ECO:0000313" key="5">
    <source>
        <dbReference type="Proteomes" id="UP000466931"/>
    </source>
</evidence>
<dbReference type="SMART" id="SM00829">
    <property type="entry name" value="PKS_ER"/>
    <property type="match status" value="1"/>
</dbReference>